<evidence type="ECO:0000313" key="1">
    <source>
        <dbReference type="EMBL" id="ADE14927.1"/>
    </source>
</evidence>
<dbReference type="KEGG" id="nhl:Nhal_1806"/>
<accession>D5C335</accession>
<protein>
    <submittedName>
        <fullName evidence="1">Uncharacterized protein</fullName>
    </submittedName>
</protein>
<dbReference type="HOGENOM" id="CLU_2650763_0_0_6"/>
<sequence length="76" mass="8553">MMATLFAENEAHVDRIDEYGVFYRVEGALQDPEGILAVVTIWMRQEANPFYFPCPGISPALSVLGIQRDGSWFSLD</sequence>
<gene>
    <name evidence="1" type="ordered locus">Nhal_1806</name>
</gene>
<organism evidence="1 2">
    <name type="scientific">Nitrosococcus halophilus (strain Nc4)</name>
    <dbReference type="NCBI Taxonomy" id="472759"/>
    <lineage>
        <taxon>Bacteria</taxon>
        <taxon>Pseudomonadati</taxon>
        <taxon>Pseudomonadota</taxon>
        <taxon>Gammaproteobacteria</taxon>
        <taxon>Chromatiales</taxon>
        <taxon>Chromatiaceae</taxon>
        <taxon>Nitrosococcus</taxon>
    </lineage>
</organism>
<dbReference type="AlphaFoldDB" id="D5C335"/>
<reference evidence="2" key="1">
    <citation type="submission" date="2010-04" db="EMBL/GenBank/DDBJ databases">
        <title>Complete genome sequence of Nitrosococcus halophilus Nc4, a salt-adapted, aerobic obligate ammonia-oxidizing sulfur purple bacterium.</title>
        <authorList>
            <consortium name="US DOE Joint Genome Institute"/>
            <person name="Campbell M.A."/>
            <person name="Malfatti S.A."/>
            <person name="Chain P.S.G."/>
            <person name="Heidelberg J.F."/>
            <person name="Ward B.B."/>
            <person name="Klotz M.G."/>
        </authorList>
    </citation>
    <scope>NUCLEOTIDE SEQUENCE [LARGE SCALE GENOMIC DNA]</scope>
    <source>
        <strain evidence="2">Nc4</strain>
    </source>
</reference>
<dbReference type="Proteomes" id="UP000001844">
    <property type="component" value="Chromosome"/>
</dbReference>
<proteinExistence type="predicted"/>
<evidence type="ECO:0000313" key="2">
    <source>
        <dbReference type="Proteomes" id="UP000001844"/>
    </source>
</evidence>
<dbReference type="EMBL" id="CP001798">
    <property type="protein sequence ID" value="ADE14927.1"/>
    <property type="molecule type" value="Genomic_DNA"/>
</dbReference>
<name>D5C335_NITHN</name>
<keyword evidence="2" id="KW-1185">Reference proteome</keyword>